<protein>
    <submittedName>
        <fullName evidence="1">Uncharacterized protein</fullName>
    </submittedName>
</protein>
<keyword evidence="2" id="KW-1185">Reference proteome</keyword>
<accession>A0AAE8XQV8</accession>
<dbReference type="EMBL" id="MZ443782">
    <property type="protein sequence ID" value="UAW96201.1"/>
    <property type="molecule type" value="Genomic_DNA"/>
</dbReference>
<name>A0AAE8XQV8_9CAUD</name>
<reference evidence="1 2" key="1">
    <citation type="submission" date="2021-06" db="EMBL/GenBank/DDBJ databases">
        <title>Complete genome sequence of Erwinia phage pEa_SNUABM_16.</title>
        <authorList>
            <person name="Kim S.G."/>
            <person name="Park S.C."/>
        </authorList>
    </citation>
    <scope>NUCLEOTIDE SEQUENCE [LARGE SCALE GENOMIC DNA]</scope>
    <source>
        <strain evidence="2">pEa_SNUABM_16</strain>
    </source>
</reference>
<sequence length="155" mass="17993">MEKNTDEKIVVLDKDVFGRLLSYAEVGERDCGENFFGQSIKDIKKHVARFNIHQRTAMASDLRDAKLYKAARRRFVKKAARLSSQRDTVRYMVDHQHKVIYPVKIIGKSAIGPHRLKYESLCDGWTSDAVVDYIFETREELPADYRVVEVGERIE</sequence>
<evidence type="ECO:0000313" key="1">
    <source>
        <dbReference type="EMBL" id="UAW96201.1"/>
    </source>
</evidence>
<proteinExistence type="predicted"/>
<evidence type="ECO:0000313" key="2">
    <source>
        <dbReference type="Proteomes" id="UP000827953"/>
    </source>
</evidence>
<gene>
    <name evidence="1" type="ORF">pEaSNUABM16_00057</name>
</gene>
<organism evidence="1 2">
    <name type="scientific">Erwinia phage pEa_SNUABM_16</name>
    <dbReference type="NCBI Taxonomy" id="2869544"/>
    <lineage>
        <taxon>Viruses</taxon>
        <taxon>Duplodnaviria</taxon>
        <taxon>Heunggongvirae</taxon>
        <taxon>Uroviricota</taxon>
        <taxon>Caudoviricetes</taxon>
        <taxon>Alexandravirus</taxon>
        <taxon>Alexandravirus SNUABM16</taxon>
    </lineage>
</organism>
<dbReference type="Proteomes" id="UP000827953">
    <property type="component" value="Segment"/>
</dbReference>